<dbReference type="OrthoDB" id="1439449at2"/>
<dbReference type="Proteomes" id="UP000248987">
    <property type="component" value="Unassembled WGS sequence"/>
</dbReference>
<sequence>MMFTLQGAILHIFGWLMLLGSSDLTVVPSAAYTPVDNIVATQEQDQNPLFFDAVLDVSYSYTYETPGVKIFPQPFKLAKNPVAPLFYQLSYYTIGQQIVVNLSTKAIIFPFHCFT</sequence>
<proteinExistence type="predicted"/>
<name>A0A327S236_9FLAO</name>
<evidence type="ECO:0000313" key="1">
    <source>
        <dbReference type="EMBL" id="RAJ22931.1"/>
    </source>
</evidence>
<dbReference type="EMBL" id="QLLQ01000007">
    <property type="protein sequence ID" value="RAJ22931.1"/>
    <property type="molecule type" value="Genomic_DNA"/>
</dbReference>
<protein>
    <submittedName>
        <fullName evidence="1">Uncharacterized protein</fullName>
    </submittedName>
</protein>
<reference evidence="1 2" key="1">
    <citation type="submission" date="2018-06" db="EMBL/GenBank/DDBJ databases">
        <title>Genomic Encyclopedia of Archaeal and Bacterial Type Strains, Phase II (KMG-II): from individual species to whole genera.</title>
        <authorList>
            <person name="Goeker M."/>
        </authorList>
    </citation>
    <scope>NUCLEOTIDE SEQUENCE [LARGE SCALE GENOMIC DNA]</scope>
    <source>
        <strain evidence="1 2">DSM 12408</strain>
    </source>
</reference>
<dbReference type="AlphaFoldDB" id="A0A327S236"/>
<evidence type="ECO:0000313" key="2">
    <source>
        <dbReference type="Proteomes" id="UP000248987"/>
    </source>
</evidence>
<accession>A0A327S236</accession>
<organism evidence="1 2">
    <name type="scientific">Gelidibacter algens</name>
    <dbReference type="NCBI Taxonomy" id="49280"/>
    <lineage>
        <taxon>Bacteria</taxon>
        <taxon>Pseudomonadati</taxon>
        <taxon>Bacteroidota</taxon>
        <taxon>Flavobacteriia</taxon>
        <taxon>Flavobacteriales</taxon>
        <taxon>Flavobacteriaceae</taxon>
        <taxon>Gelidibacter</taxon>
    </lineage>
</organism>
<keyword evidence="2" id="KW-1185">Reference proteome</keyword>
<dbReference type="RefSeq" id="WP_146608937.1">
    <property type="nucleotide sequence ID" value="NZ_LZRN01000009.1"/>
</dbReference>
<comment type="caution">
    <text evidence="1">The sequence shown here is derived from an EMBL/GenBank/DDBJ whole genome shotgun (WGS) entry which is preliminary data.</text>
</comment>
<gene>
    <name evidence="1" type="ORF">LX77_02089</name>
</gene>